<dbReference type="Proteomes" id="UP000520011">
    <property type="component" value="Unassembled WGS sequence"/>
</dbReference>
<dbReference type="AlphaFoldDB" id="A0A7W8IPQ9"/>
<organism evidence="1 2">
    <name type="scientific">Anoxybacteroides tepidamans</name>
    <dbReference type="NCBI Taxonomy" id="265948"/>
    <lineage>
        <taxon>Bacteria</taxon>
        <taxon>Bacillati</taxon>
        <taxon>Bacillota</taxon>
        <taxon>Bacilli</taxon>
        <taxon>Bacillales</taxon>
        <taxon>Anoxybacillaceae</taxon>
        <taxon>Anoxybacteroides</taxon>
    </lineage>
</organism>
<name>A0A7W8IPQ9_9BACL</name>
<keyword evidence="2" id="KW-1185">Reference proteome</keyword>
<dbReference type="RefSeq" id="WP_183253095.1">
    <property type="nucleotide sequence ID" value="NZ_JACHEP010000005.1"/>
</dbReference>
<reference evidence="1 2" key="1">
    <citation type="submission" date="2020-08" db="EMBL/GenBank/DDBJ databases">
        <title>Genomic Encyclopedia of Type Strains, Phase IV (KMG-IV): sequencing the most valuable type-strain genomes for metagenomic binning, comparative biology and taxonomic classification.</title>
        <authorList>
            <person name="Goeker M."/>
        </authorList>
    </citation>
    <scope>NUCLEOTIDE SEQUENCE [LARGE SCALE GENOMIC DNA]</scope>
    <source>
        <strain evidence="1 2">DSM 16325</strain>
    </source>
</reference>
<accession>A0A7W8IPQ9</accession>
<protein>
    <submittedName>
        <fullName evidence="1">Uncharacterized protein</fullName>
    </submittedName>
</protein>
<proteinExistence type="predicted"/>
<evidence type="ECO:0000313" key="1">
    <source>
        <dbReference type="EMBL" id="MBB5324400.1"/>
    </source>
</evidence>
<comment type="caution">
    <text evidence="1">The sequence shown here is derived from an EMBL/GenBank/DDBJ whole genome shotgun (WGS) entry which is preliminary data.</text>
</comment>
<evidence type="ECO:0000313" key="2">
    <source>
        <dbReference type="Proteomes" id="UP000520011"/>
    </source>
</evidence>
<dbReference type="EMBL" id="JACHEP010000005">
    <property type="protein sequence ID" value="MBB5324400.1"/>
    <property type="molecule type" value="Genomic_DNA"/>
</dbReference>
<sequence>MKNVIIHKIVTFVFTEEQLKAFWEKKKTGVPFASLTNEQYMKLAEEMLQHSSHSQLQQHLIGQGWRIKEDAEGLVIAEDDSRENIHVEIVDTTIPQRASNKLFIDRLTEFTCPDCQFAFYIRGLQNPPQLHCPSCSKTIQ</sequence>
<gene>
    <name evidence="1" type="ORF">HNQ34_001493</name>
</gene>